<sequence length="192" mass="18824">MRLPLAAVAVAGAALLAGCAGGSSTTPTATPTPTAVPTTTAAAATTHAGGAVAKCVFADLEAALGATTGEAGQRHTTVVWTNRSAKPCTMTGFGGVDLTGPNDPTFGATYSLPRSSKTPSTVTLAPGATAHTTITWLPPQDGPGWTPTGMAVTPPDETRSATVGWPGGAVLRQDGATSPGTFIDPVAPGSQS</sequence>
<evidence type="ECO:0000256" key="2">
    <source>
        <dbReference type="SAM" id="SignalP"/>
    </source>
</evidence>
<feature type="signal peptide" evidence="2">
    <location>
        <begin position="1"/>
        <end position="22"/>
    </location>
</feature>
<proteinExistence type="predicted"/>
<evidence type="ECO:0000313" key="4">
    <source>
        <dbReference type="EMBL" id="GEL24329.1"/>
    </source>
</evidence>
<evidence type="ECO:0000313" key="5">
    <source>
        <dbReference type="Proteomes" id="UP000321685"/>
    </source>
</evidence>
<dbReference type="AlphaFoldDB" id="A0A511DHR5"/>
<feature type="domain" description="DUF4232" evidence="3">
    <location>
        <begin position="55"/>
        <end position="166"/>
    </location>
</feature>
<keyword evidence="5" id="KW-1185">Reference proteome</keyword>
<accession>A0A511DHR5</accession>
<dbReference type="PROSITE" id="PS51257">
    <property type="entry name" value="PROKAR_LIPOPROTEIN"/>
    <property type="match status" value="1"/>
</dbReference>
<dbReference type="OrthoDB" id="3480105at2"/>
<evidence type="ECO:0000256" key="1">
    <source>
        <dbReference type="SAM" id="MobiDB-lite"/>
    </source>
</evidence>
<evidence type="ECO:0000259" key="3">
    <source>
        <dbReference type="Pfam" id="PF14016"/>
    </source>
</evidence>
<name>A0A511DHR5_9PSEU</name>
<dbReference type="InterPro" id="IPR025326">
    <property type="entry name" value="DUF4232"/>
</dbReference>
<organism evidence="4 5">
    <name type="scientific">Pseudonocardia sulfidoxydans NBRC 16205</name>
    <dbReference type="NCBI Taxonomy" id="1223511"/>
    <lineage>
        <taxon>Bacteria</taxon>
        <taxon>Bacillati</taxon>
        <taxon>Actinomycetota</taxon>
        <taxon>Actinomycetes</taxon>
        <taxon>Pseudonocardiales</taxon>
        <taxon>Pseudonocardiaceae</taxon>
        <taxon>Pseudonocardia</taxon>
    </lineage>
</organism>
<gene>
    <name evidence="4" type="ORF">PSU4_32830</name>
</gene>
<comment type="caution">
    <text evidence="4">The sequence shown here is derived from an EMBL/GenBank/DDBJ whole genome shotgun (WGS) entry which is preliminary data.</text>
</comment>
<feature type="chain" id="PRO_5021750119" description="DUF4232 domain-containing protein" evidence="2">
    <location>
        <begin position="23"/>
        <end position="192"/>
    </location>
</feature>
<reference evidence="4 5" key="1">
    <citation type="submission" date="2019-07" db="EMBL/GenBank/DDBJ databases">
        <title>Whole genome shotgun sequence of Pseudonocardia sulfidoxydans NBRC 16205.</title>
        <authorList>
            <person name="Hosoyama A."/>
            <person name="Uohara A."/>
            <person name="Ohji S."/>
            <person name="Ichikawa N."/>
        </authorList>
    </citation>
    <scope>NUCLEOTIDE SEQUENCE [LARGE SCALE GENOMIC DNA]</scope>
    <source>
        <strain evidence="4 5">NBRC 16205</strain>
    </source>
</reference>
<feature type="region of interest" description="Disordered" evidence="1">
    <location>
        <begin position="172"/>
        <end position="192"/>
    </location>
</feature>
<protein>
    <recommendedName>
        <fullName evidence="3">DUF4232 domain-containing protein</fullName>
    </recommendedName>
</protein>
<keyword evidence="2" id="KW-0732">Signal</keyword>
<dbReference type="Pfam" id="PF14016">
    <property type="entry name" value="DUF4232"/>
    <property type="match status" value="1"/>
</dbReference>
<dbReference type="EMBL" id="BJVJ01000032">
    <property type="protein sequence ID" value="GEL24329.1"/>
    <property type="molecule type" value="Genomic_DNA"/>
</dbReference>
<dbReference type="Proteomes" id="UP000321685">
    <property type="component" value="Unassembled WGS sequence"/>
</dbReference>